<sequence>MNKTGNKMLRSEASENLKSKAPIQDILTNFLKGNHSL</sequence>
<proteinExistence type="predicted"/>
<dbReference type="KEGG" id="dmm:dnm_019560"/>
<protein>
    <submittedName>
        <fullName evidence="1">Uncharacterized protein</fullName>
    </submittedName>
</protein>
<reference evidence="1" key="1">
    <citation type="journal article" date="2021" name="Microb. Physiol.">
        <title>Proteogenomic Insights into the Physiology of Marine, Sulfate-Reducing, Filamentous Desulfonema limicola and Desulfonema magnum.</title>
        <authorList>
            <person name="Schnaars V."/>
            <person name="Wohlbrand L."/>
            <person name="Scheve S."/>
            <person name="Hinrichs C."/>
            <person name="Reinhardt R."/>
            <person name="Rabus R."/>
        </authorList>
    </citation>
    <scope>NUCLEOTIDE SEQUENCE</scope>
    <source>
        <strain evidence="1">4be13</strain>
    </source>
</reference>
<gene>
    <name evidence="1" type="ORF">dnm_019560</name>
</gene>
<organism evidence="1 2">
    <name type="scientific">Desulfonema magnum</name>
    <dbReference type="NCBI Taxonomy" id="45655"/>
    <lineage>
        <taxon>Bacteria</taxon>
        <taxon>Pseudomonadati</taxon>
        <taxon>Thermodesulfobacteriota</taxon>
        <taxon>Desulfobacteria</taxon>
        <taxon>Desulfobacterales</taxon>
        <taxon>Desulfococcaceae</taxon>
        <taxon>Desulfonema</taxon>
    </lineage>
</organism>
<dbReference type="EMBL" id="CP061800">
    <property type="protein sequence ID" value="QTA85939.1"/>
    <property type="molecule type" value="Genomic_DNA"/>
</dbReference>
<accession>A0A975BHP7</accession>
<dbReference type="AlphaFoldDB" id="A0A975BHP7"/>
<evidence type="ECO:0000313" key="1">
    <source>
        <dbReference type="EMBL" id="QTA85939.1"/>
    </source>
</evidence>
<dbReference type="Proteomes" id="UP000663722">
    <property type="component" value="Chromosome"/>
</dbReference>
<evidence type="ECO:0000313" key="2">
    <source>
        <dbReference type="Proteomes" id="UP000663722"/>
    </source>
</evidence>
<name>A0A975BHP7_9BACT</name>
<keyword evidence="2" id="KW-1185">Reference proteome</keyword>